<reference evidence="1 2" key="1">
    <citation type="submission" date="2020-08" db="EMBL/GenBank/DDBJ databases">
        <title>Bridging the membrane lipid divide: bacteria of the FCB group superphylum have the potential to synthesize archaeal ether lipids.</title>
        <authorList>
            <person name="Villanueva L."/>
            <person name="Von Meijenfeldt F.A.B."/>
            <person name="Westbye A.B."/>
            <person name="Yadav S."/>
            <person name="Hopmans E.C."/>
            <person name="Dutilh B.E."/>
            <person name="Sinninghe Damste J.S."/>
        </authorList>
    </citation>
    <scope>NUCLEOTIDE SEQUENCE [LARGE SCALE GENOMIC DNA]</scope>
    <source>
        <strain evidence="1">NIOZ-UU47</strain>
    </source>
</reference>
<sequence>MKIKFSEIPEEGLSFHLDNTSWIPEEVECSGDAVADVFLGKKDSRVILSGTFSVMIDFDCDRCLERYGKLFESSFTVDFELVDSARPEVEDLEYQCQDSEMDTIFLDKPEVDIDHIVGQQVLLALPMKKLCSEACRGICPQCGINRNNEQERCTCEEESKSPFSILAKLKTEKENKE</sequence>
<comment type="caution">
    <text evidence="1">The sequence shown here is derived from an EMBL/GenBank/DDBJ whole genome shotgun (WGS) entry which is preliminary data.</text>
</comment>
<evidence type="ECO:0000313" key="2">
    <source>
        <dbReference type="Proteomes" id="UP000614424"/>
    </source>
</evidence>
<proteinExistence type="predicted"/>
<accession>A0A8J6N9R0</accession>
<dbReference type="Pfam" id="PF02620">
    <property type="entry name" value="YceD"/>
    <property type="match status" value="1"/>
</dbReference>
<organism evidence="1 2">
    <name type="scientific">Candidatus Desulfobia pelagia</name>
    <dbReference type="NCBI Taxonomy" id="2841692"/>
    <lineage>
        <taxon>Bacteria</taxon>
        <taxon>Pseudomonadati</taxon>
        <taxon>Thermodesulfobacteriota</taxon>
        <taxon>Desulfobulbia</taxon>
        <taxon>Desulfobulbales</taxon>
        <taxon>Desulfobulbaceae</taxon>
        <taxon>Candidatus Desulfobia</taxon>
    </lineage>
</organism>
<protein>
    <submittedName>
        <fullName evidence="1">DUF177 domain-containing protein</fullName>
    </submittedName>
</protein>
<evidence type="ECO:0000313" key="1">
    <source>
        <dbReference type="EMBL" id="MBC8316556.1"/>
    </source>
</evidence>
<dbReference type="Proteomes" id="UP000614424">
    <property type="component" value="Unassembled WGS sequence"/>
</dbReference>
<name>A0A8J6N9R0_9BACT</name>
<dbReference type="AlphaFoldDB" id="A0A8J6N9R0"/>
<dbReference type="InterPro" id="IPR003772">
    <property type="entry name" value="YceD"/>
</dbReference>
<dbReference type="EMBL" id="JACNJZ010000040">
    <property type="protein sequence ID" value="MBC8316556.1"/>
    <property type="molecule type" value="Genomic_DNA"/>
</dbReference>
<gene>
    <name evidence="1" type="ORF">H8E41_01525</name>
</gene>